<dbReference type="Proteomes" id="UP000325577">
    <property type="component" value="Linkage Group LG18"/>
</dbReference>
<name>A0A5J5AXT3_9ASTE</name>
<protein>
    <submittedName>
        <fullName evidence="2">Uncharacterized protein</fullName>
    </submittedName>
</protein>
<keyword evidence="3" id="KW-1185">Reference proteome</keyword>
<evidence type="ECO:0000256" key="1">
    <source>
        <dbReference type="SAM" id="MobiDB-lite"/>
    </source>
</evidence>
<dbReference type="AlphaFoldDB" id="A0A5J5AXT3"/>
<sequence length="247" mass="26570">MGGTPLKEEKGAVLKGKSGFDGAGREDASIHDKYSAHSGADRAKAGEFIPQATLDLEAEFGGFSEDPSFLMESFHGDSSFPSIRGRRSLNNGSHGGRGGGMQEYRRSNTQEPLGCDGRSCQRLQEKVKSDGAAHYQGIKESRNSALEVYSSLALCGNERLPLKAQNEEYPLGNSEMHEGDGSSSPEEEKGERYGVPLLVRPAICGQEGLSLKVQNGEYPFGNSEIHGGDGRPSQEERKGEMDGSLQK</sequence>
<feature type="region of interest" description="Disordered" evidence="1">
    <location>
        <begin position="1"/>
        <end position="26"/>
    </location>
</feature>
<organism evidence="2 3">
    <name type="scientific">Nyssa sinensis</name>
    <dbReference type="NCBI Taxonomy" id="561372"/>
    <lineage>
        <taxon>Eukaryota</taxon>
        <taxon>Viridiplantae</taxon>
        <taxon>Streptophyta</taxon>
        <taxon>Embryophyta</taxon>
        <taxon>Tracheophyta</taxon>
        <taxon>Spermatophyta</taxon>
        <taxon>Magnoliopsida</taxon>
        <taxon>eudicotyledons</taxon>
        <taxon>Gunneridae</taxon>
        <taxon>Pentapetalae</taxon>
        <taxon>asterids</taxon>
        <taxon>Cornales</taxon>
        <taxon>Nyssaceae</taxon>
        <taxon>Nyssa</taxon>
    </lineage>
</organism>
<feature type="compositionally biased region" description="Basic and acidic residues" evidence="1">
    <location>
        <begin position="226"/>
        <end position="241"/>
    </location>
</feature>
<proteinExistence type="predicted"/>
<feature type="region of interest" description="Disordered" evidence="1">
    <location>
        <begin position="165"/>
        <end position="194"/>
    </location>
</feature>
<dbReference type="EMBL" id="CM018041">
    <property type="protein sequence ID" value="KAA8534656.1"/>
    <property type="molecule type" value="Genomic_DNA"/>
</dbReference>
<evidence type="ECO:0000313" key="2">
    <source>
        <dbReference type="EMBL" id="KAA8534656.1"/>
    </source>
</evidence>
<evidence type="ECO:0000313" key="3">
    <source>
        <dbReference type="Proteomes" id="UP000325577"/>
    </source>
</evidence>
<feature type="region of interest" description="Disordered" evidence="1">
    <location>
        <begin position="215"/>
        <end position="247"/>
    </location>
</feature>
<feature type="region of interest" description="Disordered" evidence="1">
    <location>
        <begin position="74"/>
        <end position="117"/>
    </location>
</feature>
<feature type="compositionally biased region" description="Basic and acidic residues" evidence="1">
    <location>
        <begin position="175"/>
        <end position="192"/>
    </location>
</feature>
<gene>
    <name evidence="2" type="ORF">F0562_032173</name>
</gene>
<feature type="compositionally biased region" description="Basic and acidic residues" evidence="1">
    <location>
        <begin position="1"/>
        <end position="12"/>
    </location>
</feature>
<accession>A0A5J5AXT3</accession>
<reference evidence="2 3" key="1">
    <citation type="submission" date="2019-09" db="EMBL/GenBank/DDBJ databases">
        <title>A chromosome-level genome assembly of the Chinese tupelo Nyssa sinensis.</title>
        <authorList>
            <person name="Yang X."/>
            <person name="Kang M."/>
            <person name="Yang Y."/>
            <person name="Xiong H."/>
            <person name="Wang M."/>
            <person name="Zhang Z."/>
            <person name="Wang Z."/>
            <person name="Wu H."/>
            <person name="Ma T."/>
            <person name="Liu J."/>
            <person name="Xi Z."/>
        </authorList>
    </citation>
    <scope>NUCLEOTIDE SEQUENCE [LARGE SCALE GENOMIC DNA]</scope>
    <source>
        <strain evidence="2">J267</strain>
        <tissue evidence="2">Leaf</tissue>
    </source>
</reference>